<dbReference type="Pfam" id="PF00462">
    <property type="entry name" value="Glutaredoxin"/>
    <property type="match status" value="1"/>
</dbReference>
<dbReference type="InterPro" id="IPR002109">
    <property type="entry name" value="Glutaredoxin"/>
</dbReference>
<reference evidence="3" key="1">
    <citation type="submission" date="2018-01" db="EMBL/GenBank/DDBJ databases">
        <authorList>
            <person name="Mao J.F."/>
        </authorList>
    </citation>
    <scope>NUCLEOTIDE SEQUENCE</scope>
    <source>
        <strain evidence="3">Huo1</strain>
        <tissue evidence="3">Leaf</tissue>
    </source>
</reference>
<reference evidence="3" key="2">
    <citation type="submission" date="2020-08" db="EMBL/GenBank/DDBJ databases">
        <title>Plant Genome Project.</title>
        <authorList>
            <person name="Zhang R.-G."/>
        </authorList>
    </citation>
    <scope>NUCLEOTIDE SEQUENCE</scope>
    <source>
        <strain evidence="3">Huo1</strain>
        <tissue evidence="3">Leaf</tissue>
    </source>
</reference>
<protein>
    <recommendedName>
        <fullName evidence="2">Glutaredoxin domain-containing protein</fullName>
    </recommendedName>
</protein>
<sequence>MLLNCYNYPNAPVPLFQKRHTMQQAIPYRNWAPTSSPPASALDGRSVREQVAEKPVVVFARRGCCMCHVVKLLLHGHGVYPSIFHVDDHNEAEVNEELSKIIGAAALQLPAVFLAGDLFGGIDKIMGAHISGELVPRLREARALWL</sequence>
<dbReference type="Proteomes" id="UP000298416">
    <property type="component" value="Unassembled WGS sequence"/>
</dbReference>
<proteinExistence type="predicted"/>
<accession>A0A8X8YY74</accession>
<evidence type="ECO:0000313" key="3">
    <source>
        <dbReference type="EMBL" id="KAG6385317.1"/>
    </source>
</evidence>
<name>A0A8X8YY74_SALSN</name>
<dbReference type="PROSITE" id="PS51354">
    <property type="entry name" value="GLUTAREDOXIN_2"/>
    <property type="match status" value="1"/>
</dbReference>
<feature type="domain" description="Glutaredoxin" evidence="2">
    <location>
        <begin position="56"/>
        <end position="118"/>
    </location>
</feature>
<keyword evidence="1" id="KW-0676">Redox-active center</keyword>
<gene>
    <name evidence="3" type="ORF">SASPL_154150</name>
</gene>
<organism evidence="3">
    <name type="scientific">Salvia splendens</name>
    <name type="common">Scarlet sage</name>
    <dbReference type="NCBI Taxonomy" id="180675"/>
    <lineage>
        <taxon>Eukaryota</taxon>
        <taxon>Viridiplantae</taxon>
        <taxon>Streptophyta</taxon>
        <taxon>Embryophyta</taxon>
        <taxon>Tracheophyta</taxon>
        <taxon>Spermatophyta</taxon>
        <taxon>Magnoliopsida</taxon>
        <taxon>eudicotyledons</taxon>
        <taxon>Gunneridae</taxon>
        <taxon>Pentapetalae</taxon>
        <taxon>asterids</taxon>
        <taxon>lamiids</taxon>
        <taxon>Lamiales</taxon>
        <taxon>Lamiaceae</taxon>
        <taxon>Nepetoideae</taxon>
        <taxon>Mentheae</taxon>
        <taxon>Salviinae</taxon>
        <taxon>Salvia</taxon>
        <taxon>Salvia subgen. Calosphace</taxon>
        <taxon>core Calosphace</taxon>
    </lineage>
</organism>
<keyword evidence="4" id="KW-1185">Reference proteome</keyword>
<dbReference type="NCBIfam" id="TIGR02189">
    <property type="entry name" value="GlrX-like_plant"/>
    <property type="match status" value="1"/>
</dbReference>
<evidence type="ECO:0000313" key="4">
    <source>
        <dbReference type="Proteomes" id="UP000298416"/>
    </source>
</evidence>
<evidence type="ECO:0000259" key="2">
    <source>
        <dbReference type="Pfam" id="PF00462"/>
    </source>
</evidence>
<evidence type="ECO:0000256" key="1">
    <source>
        <dbReference type="ARBA" id="ARBA00023284"/>
    </source>
</evidence>
<comment type="caution">
    <text evidence="3">The sequence shown here is derived from an EMBL/GenBank/DDBJ whole genome shotgun (WGS) entry which is preliminary data.</text>
</comment>
<dbReference type="OrthoDB" id="418495at2759"/>
<dbReference type="AlphaFoldDB" id="A0A8X8YY74"/>
<dbReference type="InterPro" id="IPR011905">
    <property type="entry name" value="GlrX-like_pln_2"/>
</dbReference>
<dbReference type="EMBL" id="PNBA02000022">
    <property type="protein sequence ID" value="KAG6385317.1"/>
    <property type="molecule type" value="Genomic_DNA"/>
</dbReference>
<dbReference type="PANTHER" id="PTHR10168">
    <property type="entry name" value="GLUTAREDOXIN"/>
    <property type="match status" value="1"/>
</dbReference>